<reference evidence="1 2" key="1">
    <citation type="submission" date="2024-09" db="EMBL/GenBank/DDBJ databases">
        <authorList>
            <person name="Sun Q."/>
            <person name="Mori K."/>
        </authorList>
    </citation>
    <scope>NUCLEOTIDE SEQUENCE [LARGE SCALE GENOMIC DNA]</scope>
    <source>
        <strain evidence="1 2">JCM 12520</strain>
    </source>
</reference>
<name>A0ABV5VUF7_9BACL</name>
<dbReference type="InterPro" id="IPR014794">
    <property type="entry name" value="DUF1779"/>
</dbReference>
<dbReference type="InterPro" id="IPR036209">
    <property type="entry name" value="YwmB-like_sf"/>
</dbReference>
<dbReference type="RefSeq" id="WP_344912846.1">
    <property type="nucleotide sequence ID" value="NZ_BAAAYO010000010.1"/>
</dbReference>
<dbReference type="SUPFAM" id="SSF143842">
    <property type="entry name" value="YwmB-like"/>
    <property type="match status" value="1"/>
</dbReference>
<proteinExistence type="predicted"/>
<dbReference type="Gene3D" id="3.30.360.40">
    <property type="entry name" value="YwmB-like"/>
    <property type="match status" value="1"/>
</dbReference>
<sequence length="252" mass="26588">MKQANRLWGILLLGAIVLSGWTAYTGANRAAQGAITDAETMLQAAASIYTAPYSIVLQHSGPFRTAKDDAAFARLGEDVSQQFGLPAAKPMHDPNGHRVYSASGQPAVGADGKLEIGLSGWEDGATNLIVRWDAPAGTGKDKLLAWAGDTVARLEQLGVKAQWMVTLRGGAGALSDEGLKALKTRIADVYKAQPVESYSDSGSEIVSYASKLLHPGVRSGSGRVNLQVALHRDSIYGTYKLTVATPLIVSEP</sequence>
<organism evidence="1 2">
    <name type="scientific">Paenibacillus hodogayensis</name>
    <dbReference type="NCBI Taxonomy" id="279208"/>
    <lineage>
        <taxon>Bacteria</taxon>
        <taxon>Bacillati</taxon>
        <taxon>Bacillota</taxon>
        <taxon>Bacilli</taxon>
        <taxon>Bacillales</taxon>
        <taxon>Paenibacillaceae</taxon>
        <taxon>Paenibacillus</taxon>
    </lineage>
</organism>
<evidence type="ECO:0000313" key="1">
    <source>
        <dbReference type="EMBL" id="MFB9751886.1"/>
    </source>
</evidence>
<dbReference type="Proteomes" id="UP001589619">
    <property type="component" value="Unassembled WGS sequence"/>
</dbReference>
<protein>
    <submittedName>
        <fullName evidence="1">YwmB family TATA-box binding protein</fullName>
    </submittedName>
</protein>
<gene>
    <name evidence="1" type="ORF">ACFFNY_09915</name>
</gene>
<keyword evidence="2" id="KW-1185">Reference proteome</keyword>
<evidence type="ECO:0000313" key="2">
    <source>
        <dbReference type="Proteomes" id="UP001589619"/>
    </source>
</evidence>
<accession>A0ABV5VUF7</accession>
<comment type="caution">
    <text evidence="1">The sequence shown here is derived from an EMBL/GenBank/DDBJ whole genome shotgun (WGS) entry which is preliminary data.</text>
</comment>
<dbReference type="Pfam" id="PF08680">
    <property type="entry name" value="DUF1779"/>
    <property type="match status" value="1"/>
</dbReference>
<dbReference type="EMBL" id="JBHMAG010000007">
    <property type="protein sequence ID" value="MFB9751886.1"/>
    <property type="molecule type" value="Genomic_DNA"/>
</dbReference>